<dbReference type="EMBL" id="OZ075143">
    <property type="protein sequence ID" value="CAL5038420.1"/>
    <property type="molecule type" value="Genomic_DNA"/>
</dbReference>
<keyword evidence="1" id="KW-0472">Membrane</keyword>
<dbReference type="AlphaFoldDB" id="A0ABC9DFK9"/>
<evidence type="ECO:0000256" key="1">
    <source>
        <dbReference type="SAM" id="Phobius"/>
    </source>
</evidence>
<feature type="transmembrane region" description="Helical" evidence="1">
    <location>
        <begin position="22"/>
        <end position="45"/>
    </location>
</feature>
<gene>
    <name evidence="2" type="ORF">URODEC1_LOCUS85028</name>
</gene>
<organism evidence="2 3">
    <name type="scientific">Urochloa decumbens</name>
    <dbReference type="NCBI Taxonomy" id="240449"/>
    <lineage>
        <taxon>Eukaryota</taxon>
        <taxon>Viridiplantae</taxon>
        <taxon>Streptophyta</taxon>
        <taxon>Embryophyta</taxon>
        <taxon>Tracheophyta</taxon>
        <taxon>Spermatophyta</taxon>
        <taxon>Magnoliopsida</taxon>
        <taxon>Liliopsida</taxon>
        <taxon>Poales</taxon>
        <taxon>Poaceae</taxon>
        <taxon>PACMAD clade</taxon>
        <taxon>Panicoideae</taxon>
        <taxon>Panicodae</taxon>
        <taxon>Paniceae</taxon>
        <taxon>Melinidinae</taxon>
        <taxon>Urochloa</taxon>
    </lineage>
</organism>
<evidence type="ECO:0000313" key="2">
    <source>
        <dbReference type="EMBL" id="CAL5038420.1"/>
    </source>
</evidence>
<dbReference type="Proteomes" id="UP001497457">
    <property type="component" value="Chromosome 33rd"/>
</dbReference>
<reference evidence="2 3" key="2">
    <citation type="submission" date="2024-10" db="EMBL/GenBank/DDBJ databases">
        <authorList>
            <person name="Ryan C."/>
        </authorList>
    </citation>
    <scope>NUCLEOTIDE SEQUENCE [LARGE SCALE GENOMIC DNA]</scope>
</reference>
<dbReference type="PANTHER" id="PTHR33994">
    <property type="entry name" value="OS04G0515000 PROTEIN"/>
    <property type="match status" value="1"/>
</dbReference>
<dbReference type="PANTHER" id="PTHR33994:SF24">
    <property type="entry name" value="OS01G0712500 PROTEIN"/>
    <property type="match status" value="1"/>
</dbReference>
<evidence type="ECO:0000313" key="3">
    <source>
        <dbReference type="Proteomes" id="UP001497457"/>
    </source>
</evidence>
<protein>
    <submittedName>
        <fullName evidence="2">Uncharacterized protein</fullName>
    </submittedName>
</protein>
<keyword evidence="3" id="KW-1185">Reference proteome</keyword>
<keyword evidence="1" id="KW-1133">Transmembrane helix</keyword>
<sequence length="179" mass="19455">MEPDEDEPSLCYRLVKALLTPILFWVLIFYLGNAILMIITACEAINISQDNPMESTVQLLGVKGLEPTLAPGAVSPAFDLLVRVDNGHIYDEYCENGDITVSYAGVPLARGQIPSFCVGSKATLSFTVNATGEAVGLPDDLFRLVSAERSWAVAQLDVRMQPGCLPDWESFAWSVDLDG</sequence>
<proteinExistence type="predicted"/>
<keyword evidence="1" id="KW-0812">Transmembrane</keyword>
<accession>A0ABC9DFK9</accession>
<reference evidence="3" key="1">
    <citation type="submission" date="2024-06" db="EMBL/GenBank/DDBJ databases">
        <authorList>
            <person name="Ryan C."/>
        </authorList>
    </citation>
    <scope>NUCLEOTIDE SEQUENCE [LARGE SCALE GENOMIC DNA]</scope>
</reference>
<name>A0ABC9DFK9_9POAL</name>